<dbReference type="InterPro" id="IPR052065">
    <property type="entry name" value="Compl_asym_regulator"/>
</dbReference>
<dbReference type="Gene3D" id="2.20.100.10">
    <property type="entry name" value="Thrombospondin type-1 (TSP1) repeat"/>
    <property type="match status" value="6"/>
</dbReference>
<dbReference type="InterPro" id="IPR000884">
    <property type="entry name" value="TSP1_rpt"/>
</dbReference>
<dbReference type="AlphaFoldDB" id="A0A9B0TMI3"/>
<evidence type="ECO:0000256" key="5">
    <source>
        <dbReference type="ARBA" id="ARBA00023157"/>
    </source>
</evidence>
<keyword evidence="5" id="KW-1015">Disulfide bond</keyword>
<dbReference type="InterPro" id="IPR049536">
    <property type="entry name" value="CFP_TSR-0"/>
</dbReference>
<name>A0A9B0TMI3_CHRAS</name>
<evidence type="ECO:0000256" key="6">
    <source>
        <dbReference type="SAM" id="SignalP"/>
    </source>
</evidence>
<comment type="subcellular location">
    <subcellularLocation>
        <location evidence="1">Secreted</location>
    </subcellularLocation>
</comment>
<dbReference type="InterPro" id="IPR036383">
    <property type="entry name" value="TSP1_rpt_sf"/>
</dbReference>
<dbReference type="SUPFAM" id="SSF82895">
    <property type="entry name" value="TSP-1 type 1 repeat"/>
    <property type="match status" value="6"/>
</dbReference>
<feature type="chain" id="PRO_5038876628" evidence="6">
    <location>
        <begin position="25"/>
        <end position="466"/>
    </location>
</feature>
<evidence type="ECO:0000313" key="8">
    <source>
        <dbReference type="RefSeq" id="XP_006864350.1"/>
    </source>
</evidence>
<dbReference type="FunFam" id="2.20.100.10:FF:000001">
    <property type="entry name" value="semaphorin-5A isoform X1"/>
    <property type="match status" value="3"/>
</dbReference>
<organism evidence="7 8">
    <name type="scientific">Chrysochloris asiatica</name>
    <name type="common">Cape golden mole</name>
    <dbReference type="NCBI Taxonomy" id="185453"/>
    <lineage>
        <taxon>Eukaryota</taxon>
        <taxon>Metazoa</taxon>
        <taxon>Chordata</taxon>
        <taxon>Craniata</taxon>
        <taxon>Vertebrata</taxon>
        <taxon>Euteleostomi</taxon>
        <taxon>Mammalia</taxon>
        <taxon>Eutheria</taxon>
        <taxon>Afrotheria</taxon>
        <taxon>Chrysochloridae</taxon>
        <taxon>Chrysochlorinae</taxon>
        <taxon>Chrysochloris</taxon>
    </lineage>
</organism>
<evidence type="ECO:0000256" key="2">
    <source>
        <dbReference type="ARBA" id="ARBA00022525"/>
    </source>
</evidence>
<protein>
    <submittedName>
        <fullName evidence="8">Properdin</fullName>
    </submittedName>
</protein>
<dbReference type="Pfam" id="PF00090">
    <property type="entry name" value="TSP_1"/>
    <property type="match status" value="5"/>
</dbReference>
<evidence type="ECO:0000256" key="4">
    <source>
        <dbReference type="ARBA" id="ARBA00022737"/>
    </source>
</evidence>
<dbReference type="Pfam" id="PF18487">
    <property type="entry name" value="TSR"/>
    <property type="match status" value="1"/>
</dbReference>
<keyword evidence="7" id="KW-1185">Reference proteome</keyword>
<proteinExistence type="predicted"/>
<dbReference type="PANTHER" id="PTHR22906:SF43">
    <property type="entry name" value="PROPERDIN"/>
    <property type="match status" value="1"/>
</dbReference>
<reference evidence="8" key="1">
    <citation type="submission" date="2025-08" db="UniProtKB">
        <authorList>
            <consortium name="RefSeq"/>
        </authorList>
    </citation>
    <scope>IDENTIFICATION</scope>
    <source>
        <tissue evidence="8">Spleen</tissue>
    </source>
</reference>
<feature type="signal peptide" evidence="6">
    <location>
        <begin position="1"/>
        <end position="24"/>
    </location>
</feature>
<dbReference type="SMART" id="SM00209">
    <property type="entry name" value="TSP1"/>
    <property type="match status" value="6"/>
</dbReference>
<dbReference type="PROSITE" id="PS50092">
    <property type="entry name" value="TSP1"/>
    <property type="match status" value="6"/>
</dbReference>
<keyword evidence="3 6" id="KW-0732">Signal</keyword>
<dbReference type="OrthoDB" id="446173at2759"/>
<dbReference type="PRINTS" id="PR01705">
    <property type="entry name" value="TSP1REPEAT"/>
</dbReference>
<dbReference type="RefSeq" id="XP_006864350.1">
    <property type="nucleotide sequence ID" value="XM_006864288.1"/>
</dbReference>
<accession>A0A9B0TMI3</accession>
<dbReference type="InterPro" id="IPR054019">
    <property type="entry name" value="CFP_TSR_C"/>
</dbReference>
<keyword evidence="4" id="KW-0677">Repeat</keyword>
<sequence>MTVQAQASGVLLPLLLLTWPATGADPVLCFTQYEESSGKCKDLLGGGVSADDCCLNSAYAFQEPGSGICQICRFARWSSWSMWGPCSMTCSEGSQLRYRRCIGRGRQCLGKVEPGALEWQLQACENQPCCPEMGGWSNWGPWGPCSVTCSKGTRTRQRACDNPAPKCGGNCPGEAHESEVCDTQLACPIHGAWGSWGPWGPCSGSCHGGPHAPMERRSRTCSSPKPSTKPPGKFCPGSEYEQRGCSSLPPCPVAGGWGPWGSVSPCPVSCGLGRTMERRTCDHPLPQHGGSFCVGDSTRTHVCNMVVPCPVNGEWDPWGEWSTCSRRNLKSISCEQIPGQQTRSRDCKGRKFDGQRCAGNQQDIRHCYNVHHCSWKGTWSEWNTWSLCTPPCGPNPTRVRQRLCTSPYPKFAPTISTVEGQEEKNVTFWGQMRPKCEELQGEKLVVEEKRPCLHPPACTDPENRNP</sequence>
<evidence type="ECO:0000256" key="3">
    <source>
        <dbReference type="ARBA" id="ARBA00022729"/>
    </source>
</evidence>
<gene>
    <name evidence="8" type="primary">CFP</name>
</gene>
<evidence type="ECO:0000313" key="7">
    <source>
        <dbReference type="Proteomes" id="UP000504623"/>
    </source>
</evidence>
<dbReference type="Pfam" id="PF22195">
    <property type="entry name" value="TSP1_CFP_C"/>
    <property type="match status" value="1"/>
</dbReference>
<keyword evidence="2" id="KW-0964">Secreted</keyword>
<dbReference type="GeneID" id="102832892"/>
<dbReference type="PANTHER" id="PTHR22906">
    <property type="entry name" value="PROPERDIN"/>
    <property type="match status" value="1"/>
</dbReference>
<dbReference type="CTD" id="5199"/>
<dbReference type="Proteomes" id="UP000504623">
    <property type="component" value="Unplaced"/>
</dbReference>
<evidence type="ECO:0000256" key="1">
    <source>
        <dbReference type="ARBA" id="ARBA00004613"/>
    </source>
</evidence>